<feature type="domain" description="N-acetyltransferase" evidence="2">
    <location>
        <begin position="1"/>
        <end position="157"/>
    </location>
</feature>
<accession>A0A4R3YUL8</accession>
<name>A0A4R3YUL8_9FIRM</name>
<dbReference type="InterPro" id="IPR016181">
    <property type="entry name" value="Acyl_CoA_acyltransferase"/>
</dbReference>
<evidence type="ECO:0000313" key="3">
    <source>
        <dbReference type="EMBL" id="TCV95044.1"/>
    </source>
</evidence>
<evidence type="ECO:0000313" key="4">
    <source>
        <dbReference type="Proteomes" id="UP000295515"/>
    </source>
</evidence>
<dbReference type="Proteomes" id="UP000295515">
    <property type="component" value="Unassembled WGS sequence"/>
</dbReference>
<dbReference type="AlphaFoldDB" id="A0A4R3YUL8"/>
<keyword evidence="4" id="KW-1185">Reference proteome</keyword>
<dbReference type="Gene3D" id="3.40.630.30">
    <property type="match status" value="1"/>
</dbReference>
<dbReference type="GeneID" id="98916124"/>
<protein>
    <submittedName>
        <fullName evidence="3">Putative acetyltransferase</fullName>
    </submittedName>
</protein>
<keyword evidence="1 3" id="KW-0808">Transferase</keyword>
<dbReference type="GO" id="GO:0008080">
    <property type="term" value="F:N-acetyltransferase activity"/>
    <property type="evidence" value="ECO:0007669"/>
    <property type="project" value="InterPro"/>
</dbReference>
<dbReference type="InterPro" id="IPR050769">
    <property type="entry name" value="NAT_camello-type"/>
</dbReference>
<dbReference type="PROSITE" id="PS51186">
    <property type="entry name" value="GNAT"/>
    <property type="match status" value="1"/>
</dbReference>
<reference evidence="3 4" key="1">
    <citation type="submission" date="2019-03" db="EMBL/GenBank/DDBJ databases">
        <title>Genomic Encyclopedia of Type Strains, Phase IV (KMG-IV): sequencing the most valuable type-strain genomes for metagenomic binning, comparative biology and taxonomic classification.</title>
        <authorList>
            <person name="Goeker M."/>
        </authorList>
    </citation>
    <scope>NUCLEOTIDE SEQUENCE [LARGE SCALE GENOMIC DNA]</scope>
    <source>
        <strain evidence="3 4">DSM 29487</strain>
    </source>
</reference>
<proteinExistence type="predicted"/>
<dbReference type="Pfam" id="PF00583">
    <property type="entry name" value="Acetyltransf_1"/>
    <property type="match status" value="1"/>
</dbReference>
<dbReference type="CDD" id="cd04301">
    <property type="entry name" value="NAT_SF"/>
    <property type="match status" value="1"/>
</dbReference>
<dbReference type="EMBL" id="SMCQ01000019">
    <property type="protein sequence ID" value="TCV95044.1"/>
    <property type="molecule type" value="Genomic_DNA"/>
</dbReference>
<gene>
    <name evidence="3" type="ORF">EDD60_11931</name>
</gene>
<dbReference type="RefSeq" id="WP_066445034.1">
    <property type="nucleotide sequence ID" value="NZ_JANKBF010000017.1"/>
</dbReference>
<organism evidence="3 4">
    <name type="scientific">Longibaculum muris</name>
    <dbReference type="NCBI Taxonomy" id="1796628"/>
    <lineage>
        <taxon>Bacteria</taxon>
        <taxon>Bacillati</taxon>
        <taxon>Bacillota</taxon>
        <taxon>Erysipelotrichia</taxon>
        <taxon>Erysipelotrichales</taxon>
        <taxon>Coprobacillaceae</taxon>
        <taxon>Longibaculum</taxon>
    </lineage>
</organism>
<evidence type="ECO:0000259" key="2">
    <source>
        <dbReference type="PROSITE" id="PS51186"/>
    </source>
</evidence>
<evidence type="ECO:0000256" key="1">
    <source>
        <dbReference type="ARBA" id="ARBA00022679"/>
    </source>
</evidence>
<dbReference type="SUPFAM" id="SSF55729">
    <property type="entry name" value="Acyl-CoA N-acyltransferases (Nat)"/>
    <property type="match status" value="1"/>
</dbReference>
<dbReference type="InterPro" id="IPR000182">
    <property type="entry name" value="GNAT_dom"/>
</dbReference>
<dbReference type="PANTHER" id="PTHR13947:SF37">
    <property type="entry name" value="LD18367P"/>
    <property type="match status" value="1"/>
</dbReference>
<dbReference type="PANTHER" id="PTHR13947">
    <property type="entry name" value="GNAT FAMILY N-ACETYLTRANSFERASE"/>
    <property type="match status" value="1"/>
</dbReference>
<sequence length="157" mass="17978">MKIRKIEPKDNAEVEKLIRDCLIEFGADKPGCAWEDPNLDKFYETYSSHFYQYLVVEKDGHVVGGCGIGPVDGYYDVCELQKMYCRKEIRGTGIAQQLLDLSIEFAKKHYTLIYLETFANMVAANKFYVKNGFVPLAVPITEGPHYACDRWYAKEIG</sequence>
<comment type="caution">
    <text evidence="3">The sequence shown here is derived from an EMBL/GenBank/DDBJ whole genome shotgun (WGS) entry which is preliminary data.</text>
</comment>